<evidence type="ECO:0000313" key="2">
    <source>
        <dbReference type="Proteomes" id="UP000473699"/>
    </source>
</evidence>
<accession>A0A6L5YB15</accession>
<dbReference type="Proteomes" id="UP000473699">
    <property type="component" value="Unassembled WGS sequence"/>
</dbReference>
<reference evidence="1 2" key="1">
    <citation type="submission" date="2019-08" db="EMBL/GenBank/DDBJ databases">
        <title>In-depth cultivation of the pig gut microbiome towards novel bacterial diversity and tailored functional studies.</title>
        <authorList>
            <person name="Wylensek D."/>
            <person name="Hitch T.C.A."/>
            <person name="Clavel T."/>
        </authorList>
    </citation>
    <scope>NUCLEOTIDE SEQUENCE [LARGE SCALE GENOMIC DNA]</scope>
    <source>
        <strain evidence="1 2">SM-530-WT-4B</strain>
    </source>
</reference>
<gene>
    <name evidence="1" type="ORF">FYJ74_05295</name>
</gene>
<name>A0A6L5YB15_9BACT</name>
<dbReference type="EMBL" id="VUNH01000004">
    <property type="protein sequence ID" value="MST55449.1"/>
    <property type="molecule type" value="Genomic_DNA"/>
</dbReference>
<keyword evidence="2" id="KW-1185">Reference proteome</keyword>
<dbReference type="InterPro" id="IPR043721">
    <property type="entry name" value="DUF5662"/>
</dbReference>
<evidence type="ECO:0000313" key="1">
    <source>
        <dbReference type="EMBL" id="MST55449.1"/>
    </source>
</evidence>
<dbReference type="Pfam" id="PF18907">
    <property type="entry name" value="DUF5662"/>
    <property type="match status" value="1"/>
</dbReference>
<dbReference type="RefSeq" id="WP_154528541.1">
    <property type="nucleotide sequence ID" value="NZ_VUNH01000004.1"/>
</dbReference>
<proteinExistence type="predicted"/>
<dbReference type="AlphaFoldDB" id="A0A6L5YB15"/>
<organism evidence="1 2">
    <name type="scientific">Pyramidobacter porci</name>
    <dbReference type="NCBI Taxonomy" id="2605789"/>
    <lineage>
        <taxon>Bacteria</taxon>
        <taxon>Thermotogati</taxon>
        <taxon>Synergistota</taxon>
        <taxon>Synergistia</taxon>
        <taxon>Synergistales</taxon>
        <taxon>Dethiosulfovibrionaceae</taxon>
        <taxon>Pyramidobacter</taxon>
    </lineage>
</organism>
<comment type="caution">
    <text evidence="1">The sequence shown here is derived from an EMBL/GenBank/DDBJ whole genome shotgun (WGS) entry which is preliminary data.</text>
</comment>
<sequence length="193" mass="22905">MHPLLHFKTITRHKLLVMKFCFRLGLYRQGLLHDLSKYAPVEFFVGARYYQGTRSPNNAERLDKGYSAAWLHHKGRNKHHFEYWIDYAVGDDADGEARPMCGMEMPRKYVAEMFCDRVAASMIYLGEKYTDAAPWEYYDRFRNHYLIHPNTAALIEEALRVLKDEGESRAFEWVHTHILHERNAPRRGKRRTE</sequence>
<protein>
    <submittedName>
        <fullName evidence="1">Catalase</fullName>
    </submittedName>
</protein>